<gene>
    <name evidence="3" type="ORF">MGL_3958</name>
</gene>
<comment type="caution">
    <text evidence="3">The sequence shown here is derived from an EMBL/GenBank/DDBJ whole genome shotgun (WGS) entry which is preliminary data.</text>
</comment>
<dbReference type="GO" id="GO:0005829">
    <property type="term" value="C:cytosol"/>
    <property type="evidence" value="ECO:0007669"/>
    <property type="project" value="TreeGrafter"/>
</dbReference>
<dbReference type="OMA" id="MESAIDM"/>
<evidence type="ECO:0000313" key="4">
    <source>
        <dbReference type="Proteomes" id="UP000008837"/>
    </source>
</evidence>
<proteinExistence type="predicted"/>
<dbReference type="GO" id="GO:0030674">
    <property type="term" value="F:protein-macromolecule adaptor activity"/>
    <property type="evidence" value="ECO:0007669"/>
    <property type="project" value="TreeGrafter"/>
</dbReference>
<dbReference type="Pfam" id="PF00339">
    <property type="entry name" value="Arrestin_N"/>
    <property type="match status" value="1"/>
</dbReference>
<dbReference type="VEuPathDB" id="FungiDB:MGL_3958"/>
<dbReference type="InterPro" id="IPR050357">
    <property type="entry name" value="Arrestin_domain-protein"/>
</dbReference>
<protein>
    <recommendedName>
        <fullName evidence="2">Arrestin C-terminal-like domain-containing protein</fullName>
    </recommendedName>
</protein>
<dbReference type="InterPro" id="IPR011021">
    <property type="entry name" value="Arrestin-like_N"/>
</dbReference>
<sequence length="478" mass="53965">MTPPQVRGVVRLSLAKPTRVKDINITFTGTTRTDWPEGLKQHGMDVIEQVEITRLGTSIFRTSEGTPVSLGHSTEARHGEVRNQSRRGSQTPMYMRPDDVWERFRERERSSMPTRAPPNTRLSMRGIIDGLRSPKISPTQEAAPILEPLNAANQASFVPAEWFELGKGEYEYPFSISLPFDLPPTLHAEFGHVTYVLKATVFRSGPLTSNLSSQREVTLVQIPHQEPSPLTDSIFVDRVCDDMLSYSVEIEGNSFPVTTKIPVHLTMIPIGKTRVHRISFTLEEKTEYYAKERRISRSEKPLKWNLVRLQNESVNDPLLPLTHEDPRALETSPLLPYIEAAAQRRIFEEEETRLAPLNPLGPWHLKLDLPVTMGRQKVINISCQHPKSNVAVHHNLTITIRVEKIQVNELAPLKSRILDIVIIIPIKITHSKTSFEWISLPSYESSQQAPSFGISSLQDPNIPESPPPPPPLPLPLPQ</sequence>
<evidence type="ECO:0000256" key="1">
    <source>
        <dbReference type="SAM" id="MobiDB-lite"/>
    </source>
</evidence>
<name>A8QC02_MALGO</name>
<feature type="compositionally biased region" description="Polar residues" evidence="1">
    <location>
        <begin position="446"/>
        <end position="459"/>
    </location>
</feature>
<reference evidence="3 4" key="1">
    <citation type="journal article" date="2007" name="Proc. Natl. Acad. Sci. U.S.A.">
        <title>Dandruff-associated Malassezia genomes reveal convergent and divergent virulence traits shared with plant and human fungal pathogens.</title>
        <authorList>
            <person name="Xu J."/>
            <person name="Saunders C.W."/>
            <person name="Hu P."/>
            <person name="Grant R.A."/>
            <person name="Boekhout T."/>
            <person name="Kuramae E.E."/>
            <person name="Kronstad J.W."/>
            <person name="Deangelis Y.M."/>
            <person name="Reeder N.L."/>
            <person name="Johnstone K.R."/>
            <person name="Leland M."/>
            <person name="Fieno A.M."/>
            <person name="Begley W.M."/>
            <person name="Sun Y."/>
            <person name="Lacey M.P."/>
            <person name="Chaudhary T."/>
            <person name="Keough T."/>
            <person name="Chu L."/>
            <person name="Sears R."/>
            <person name="Yuan B."/>
            <person name="Dawson T.L.Jr."/>
        </authorList>
    </citation>
    <scope>NUCLEOTIDE SEQUENCE [LARGE SCALE GENOMIC DNA]</scope>
    <source>
        <strain evidence="4">ATCC MYA-4612 / CBS 7966</strain>
    </source>
</reference>
<dbReference type="EMBL" id="AAYY01000016">
    <property type="protein sequence ID" value="EDP41750.1"/>
    <property type="molecule type" value="Genomic_DNA"/>
</dbReference>
<feature type="compositionally biased region" description="Pro residues" evidence="1">
    <location>
        <begin position="463"/>
        <end position="478"/>
    </location>
</feature>
<dbReference type="InterPro" id="IPR014752">
    <property type="entry name" value="Arrestin-like_C"/>
</dbReference>
<keyword evidence="4" id="KW-1185">Reference proteome</keyword>
<dbReference type="SMART" id="SM01017">
    <property type="entry name" value="Arrestin_C"/>
    <property type="match status" value="1"/>
</dbReference>
<dbReference type="AlphaFoldDB" id="A8QC02"/>
<dbReference type="GO" id="GO:0031625">
    <property type="term" value="F:ubiquitin protein ligase binding"/>
    <property type="evidence" value="ECO:0007669"/>
    <property type="project" value="TreeGrafter"/>
</dbReference>
<feature type="region of interest" description="Disordered" evidence="1">
    <location>
        <begin position="63"/>
        <end position="94"/>
    </location>
</feature>
<dbReference type="Pfam" id="PF02752">
    <property type="entry name" value="Arrestin_C"/>
    <property type="match status" value="1"/>
</dbReference>
<dbReference type="Proteomes" id="UP000008837">
    <property type="component" value="Unassembled WGS sequence"/>
</dbReference>
<dbReference type="STRING" id="425265.A8QC02"/>
<organism evidence="3 4">
    <name type="scientific">Malassezia globosa (strain ATCC MYA-4612 / CBS 7966)</name>
    <name type="common">Dandruff-associated fungus</name>
    <dbReference type="NCBI Taxonomy" id="425265"/>
    <lineage>
        <taxon>Eukaryota</taxon>
        <taxon>Fungi</taxon>
        <taxon>Dikarya</taxon>
        <taxon>Basidiomycota</taxon>
        <taxon>Ustilaginomycotina</taxon>
        <taxon>Malasseziomycetes</taxon>
        <taxon>Malasseziales</taxon>
        <taxon>Malasseziaceae</taxon>
        <taxon>Malassezia</taxon>
    </lineage>
</organism>
<feature type="region of interest" description="Disordered" evidence="1">
    <location>
        <begin position="446"/>
        <end position="478"/>
    </location>
</feature>
<dbReference type="RefSeq" id="XP_001728964.1">
    <property type="nucleotide sequence ID" value="XM_001728912.1"/>
</dbReference>
<dbReference type="FunCoup" id="A8QC02">
    <property type="interactions" value="228"/>
</dbReference>
<dbReference type="PANTHER" id="PTHR11188:SF17">
    <property type="entry name" value="FI21816P1"/>
    <property type="match status" value="1"/>
</dbReference>
<accession>A8QC02</accession>
<dbReference type="GO" id="GO:0070086">
    <property type="term" value="P:ubiquitin-dependent endocytosis"/>
    <property type="evidence" value="ECO:0007669"/>
    <property type="project" value="TreeGrafter"/>
</dbReference>
<dbReference type="KEGG" id="mgl:MGL_3958"/>
<feature type="compositionally biased region" description="Basic and acidic residues" evidence="1">
    <location>
        <begin position="74"/>
        <end position="83"/>
    </location>
</feature>
<evidence type="ECO:0000313" key="3">
    <source>
        <dbReference type="EMBL" id="EDP41750.1"/>
    </source>
</evidence>
<dbReference type="InterPro" id="IPR014756">
    <property type="entry name" value="Ig_E-set"/>
</dbReference>
<dbReference type="PANTHER" id="PTHR11188">
    <property type="entry name" value="ARRESTIN DOMAIN CONTAINING PROTEIN"/>
    <property type="match status" value="1"/>
</dbReference>
<dbReference type="InParanoid" id="A8QC02"/>
<feature type="domain" description="Arrestin C-terminal-like" evidence="2">
    <location>
        <begin position="240"/>
        <end position="433"/>
    </location>
</feature>
<dbReference type="OrthoDB" id="2238745at2759"/>
<dbReference type="GO" id="GO:0005886">
    <property type="term" value="C:plasma membrane"/>
    <property type="evidence" value="ECO:0007669"/>
    <property type="project" value="TreeGrafter"/>
</dbReference>
<dbReference type="Gene3D" id="2.60.40.640">
    <property type="match status" value="1"/>
</dbReference>
<dbReference type="InterPro" id="IPR011022">
    <property type="entry name" value="Arrestin_C-like"/>
</dbReference>
<dbReference type="SUPFAM" id="SSF81296">
    <property type="entry name" value="E set domains"/>
    <property type="match status" value="1"/>
</dbReference>
<evidence type="ECO:0000259" key="2">
    <source>
        <dbReference type="SMART" id="SM01017"/>
    </source>
</evidence>
<dbReference type="GeneID" id="5853270"/>